<gene>
    <name evidence="1" type="ORF">COH52_07615</name>
</gene>
<proteinExistence type="predicted"/>
<reference evidence="1 2" key="1">
    <citation type="submission" date="2017-09" db="EMBL/GenBank/DDBJ databases">
        <title>Phenotypic and genotypic characterization of Colombian isolates of Neisseria meningitidis recovered from invasive disease.</title>
        <authorList>
            <person name="Duarte C."/>
            <person name="Gabastou J.M."/>
            <person name="Moreno J."/>
        </authorList>
    </citation>
    <scope>NUCLEOTIDE SEQUENCE [LARGE SCALE GENOMIC DNA]</scope>
    <source>
        <strain evidence="1 2">INS-Nm1012</strain>
    </source>
</reference>
<comment type="caution">
    <text evidence="1">The sequence shown here is derived from an EMBL/GenBank/DDBJ whole genome shotgun (WGS) entry which is preliminary data.</text>
</comment>
<accession>A0A425B2A9</accession>
<dbReference type="AlphaFoldDB" id="A0A425B2A9"/>
<dbReference type="Proteomes" id="UP000283666">
    <property type="component" value="Unassembled WGS sequence"/>
</dbReference>
<name>A0A425B2A9_NEIME</name>
<protein>
    <submittedName>
        <fullName evidence="1">Uncharacterized protein</fullName>
    </submittedName>
</protein>
<organism evidence="1 2">
    <name type="scientific">Neisseria meningitidis</name>
    <dbReference type="NCBI Taxonomy" id="487"/>
    <lineage>
        <taxon>Bacteria</taxon>
        <taxon>Pseudomonadati</taxon>
        <taxon>Pseudomonadota</taxon>
        <taxon>Betaproteobacteria</taxon>
        <taxon>Neisseriales</taxon>
        <taxon>Neisseriaceae</taxon>
        <taxon>Neisseria</taxon>
    </lineage>
</organism>
<evidence type="ECO:0000313" key="2">
    <source>
        <dbReference type="Proteomes" id="UP000283666"/>
    </source>
</evidence>
<evidence type="ECO:0000313" key="1">
    <source>
        <dbReference type="EMBL" id="RQK77918.1"/>
    </source>
</evidence>
<dbReference type="EMBL" id="NWZY01000019">
    <property type="protein sequence ID" value="RQK77918.1"/>
    <property type="molecule type" value="Genomic_DNA"/>
</dbReference>
<dbReference type="Pfam" id="PF23793">
    <property type="entry name" value="LysC"/>
    <property type="match status" value="1"/>
</dbReference>
<dbReference type="InterPro" id="IPR058979">
    <property type="entry name" value="LysC-like"/>
</dbReference>
<sequence length="69" mass="7206">MLTACANSTPPLTEIEVAADLLAPCERLAHLSGESGAAVLPWAVAAAGQYNRCRAKHKALAESGCFKPR</sequence>